<gene>
    <name evidence="2" type="ORF">PhCBS80983_g03934</name>
</gene>
<feature type="compositionally biased region" description="Polar residues" evidence="1">
    <location>
        <begin position="8"/>
        <end position="33"/>
    </location>
</feature>
<dbReference type="EMBL" id="QEAQ01000055">
    <property type="protein sequence ID" value="TPX57268.1"/>
    <property type="molecule type" value="Genomic_DNA"/>
</dbReference>
<dbReference type="STRING" id="109895.A0A507E291"/>
<keyword evidence="3" id="KW-1185">Reference proteome</keyword>
<feature type="compositionally biased region" description="Polar residues" evidence="1">
    <location>
        <begin position="700"/>
        <end position="725"/>
    </location>
</feature>
<feature type="compositionally biased region" description="Low complexity" evidence="1">
    <location>
        <begin position="225"/>
        <end position="234"/>
    </location>
</feature>
<organism evidence="2 3">
    <name type="scientific">Powellomyces hirtus</name>
    <dbReference type="NCBI Taxonomy" id="109895"/>
    <lineage>
        <taxon>Eukaryota</taxon>
        <taxon>Fungi</taxon>
        <taxon>Fungi incertae sedis</taxon>
        <taxon>Chytridiomycota</taxon>
        <taxon>Chytridiomycota incertae sedis</taxon>
        <taxon>Chytridiomycetes</taxon>
        <taxon>Spizellomycetales</taxon>
        <taxon>Powellomycetaceae</taxon>
        <taxon>Powellomyces</taxon>
    </lineage>
</organism>
<feature type="compositionally biased region" description="Low complexity" evidence="1">
    <location>
        <begin position="611"/>
        <end position="625"/>
    </location>
</feature>
<name>A0A507E291_9FUNG</name>
<feature type="compositionally biased region" description="Low complexity" evidence="1">
    <location>
        <begin position="256"/>
        <end position="266"/>
    </location>
</feature>
<feature type="compositionally biased region" description="Polar residues" evidence="1">
    <location>
        <begin position="310"/>
        <end position="349"/>
    </location>
</feature>
<evidence type="ECO:0000313" key="3">
    <source>
        <dbReference type="Proteomes" id="UP000318582"/>
    </source>
</evidence>
<dbReference type="AlphaFoldDB" id="A0A507E291"/>
<reference evidence="2 3" key="1">
    <citation type="journal article" date="2019" name="Sci. Rep.">
        <title>Comparative genomics of chytrid fungi reveal insights into the obligate biotrophic and pathogenic lifestyle of Synchytrium endobioticum.</title>
        <authorList>
            <person name="van de Vossenberg B.T.L.H."/>
            <person name="Warris S."/>
            <person name="Nguyen H.D.T."/>
            <person name="van Gent-Pelzer M.P.E."/>
            <person name="Joly D.L."/>
            <person name="van de Geest H.C."/>
            <person name="Bonants P.J.M."/>
            <person name="Smith D.S."/>
            <person name="Levesque C.A."/>
            <person name="van der Lee T.A.J."/>
        </authorList>
    </citation>
    <scope>NUCLEOTIDE SEQUENCE [LARGE SCALE GENOMIC DNA]</scope>
    <source>
        <strain evidence="2 3">CBS 809.83</strain>
    </source>
</reference>
<comment type="caution">
    <text evidence="2">The sequence shown here is derived from an EMBL/GenBank/DDBJ whole genome shotgun (WGS) entry which is preliminary data.</text>
</comment>
<feature type="region of interest" description="Disordered" evidence="1">
    <location>
        <begin position="599"/>
        <end position="773"/>
    </location>
</feature>
<protein>
    <submittedName>
        <fullName evidence="2">Uncharacterized protein</fullName>
    </submittedName>
</protein>
<feature type="compositionally biased region" description="Polar residues" evidence="1">
    <location>
        <begin position="267"/>
        <end position="282"/>
    </location>
</feature>
<feature type="compositionally biased region" description="Polar residues" evidence="1">
    <location>
        <begin position="664"/>
        <end position="684"/>
    </location>
</feature>
<proteinExistence type="predicted"/>
<evidence type="ECO:0000256" key="1">
    <source>
        <dbReference type="SAM" id="MobiDB-lite"/>
    </source>
</evidence>
<dbReference type="Proteomes" id="UP000318582">
    <property type="component" value="Unassembled WGS sequence"/>
</dbReference>
<feature type="region of interest" description="Disordered" evidence="1">
    <location>
        <begin position="1"/>
        <end position="33"/>
    </location>
</feature>
<evidence type="ECO:0000313" key="2">
    <source>
        <dbReference type="EMBL" id="TPX57268.1"/>
    </source>
</evidence>
<feature type="region of interest" description="Disordered" evidence="1">
    <location>
        <begin position="206"/>
        <end position="374"/>
    </location>
</feature>
<accession>A0A507E291</accession>
<feature type="region of interest" description="Disordered" evidence="1">
    <location>
        <begin position="540"/>
        <end position="567"/>
    </location>
</feature>
<feature type="compositionally biased region" description="Polar residues" evidence="1">
    <location>
        <begin position="543"/>
        <end position="554"/>
    </location>
</feature>
<sequence>MSHLEHPISSTAQMHHQTASSASLPPTPTISSQLKREEQRIDLKVLHHLNKDDNRKKQKRFARTVLAVHTIVSKKLYKTKANSLEAYFRDAWKISRAQVYRFLDCAVILKQLESFPKQPCRERLCRSLKRVAKNRADIHTLWSAVLERVNNEHESVTSTIINNVWRELLEAKLVTGNQPSRDERVEIMAEVGDLTDLEMDVSEDNACDSDAEGAVKSVPKPLPNEQRQQQQQQQGREKQETYQQHQRPQPQPPPQSQQQQQDQGRQNSLFSESVPAGSSSKPLSAFLSHPYRPSHLHRNPGPREPFFASRLSSATSTSFAGSMMQQHQQNGSSLPSGENQIDKLSSSSAAPRWSGPLAAGGTFRAENGETPDSATANEITTCLSLVHSLARKGFAVQPYMNGRWSRAYISQLRVVPVSEAAYAEASQCTPNAVSGAATDTVSTGLTGSSNRNPEFLAARFPWQHPSEETRRHNHSLGIQLNSREDPSSSPQQTDGSSALQTGIVMYPGIPIHPSDPITAGLSQQSSVAYERPYPAWGRLPASRSATNPASSSIQYPDPPSCYDRFPRSSSTYNASPLATSSAAPPPFNLSSYPPLQTHVLPPPLALRPVSLQPNNNHHQHQLPPQQEEDRFISPTSSSSPQDESFYAHQSTSYSHGQHHAHPTGSPSHSQTQSMERQQPQQTYPRSAMYSDARTGEDMNGTGSSDNHSHNGSAPQNATTLGSRMQNHVPPAQQQQQQQSFGRFYNSTAMLLDPAPHQRQQHPVGSPRSYFKES</sequence>